<evidence type="ECO:0000313" key="2">
    <source>
        <dbReference type="EMBL" id="OQR40761.1"/>
    </source>
</evidence>
<dbReference type="AlphaFoldDB" id="A0A1V9V9H4"/>
<keyword evidence="1" id="KW-0472">Membrane</keyword>
<reference evidence="2 3" key="1">
    <citation type="submission" date="2017-04" db="EMBL/GenBank/DDBJ databases">
        <title>Accumulation and expression of multiple antibiotic resistance genes in Arcobacter cryaerophilus that thrives in sewage.</title>
        <authorList>
            <person name="Millar J.A."/>
            <person name="Raghavan R."/>
        </authorList>
    </citation>
    <scope>NUCLEOTIDE SEQUENCE [LARGE SCALE GENOMIC DNA]</scope>
    <source>
        <strain evidence="2 3">AZT-1</strain>
    </source>
</reference>
<keyword evidence="1" id="KW-1133">Transmembrane helix</keyword>
<evidence type="ECO:0008006" key="4">
    <source>
        <dbReference type="Google" id="ProtNLM"/>
    </source>
</evidence>
<name>A0A1V9V9H4_9BACT</name>
<dbReference type="EMBL" id="LNTC01000216">
    <property type="protein sequence ID" value="OQR40761.1"/>
    <property type="molecule type" value="Genomic_DNA"/>
</dbReference>
<evidence type="ECO:0000256" key="1">
    <source>
        <dbReference type="SAM" id="Phobius"/>
    </source>
</evidence>
<keyword evidence="1" id="KW-0812">Transmembrane</keyword>
<accession>A0A1V9V9H4</accession>
<proteinExistence type="predicted"/>
<organism evidence="2 3">
    <name type="scientific">Aliarcobacter cryaerophilus</name>
    <dbReference type="NCBI Taxonomy" id="28198"/>
    <lineage>
        <taxon>Bacteria</taxon>
        <taxon>Pseudomonadati</taxon>
        <taxon>Campylobacterota</taxon>
        <taxon>Epsilonproteobacteria</taxon>
        <taxon>Campylobacterales</taxon>
        <taxon>Arcobacteraceae</taxon>
        <taxon>Aliarcobacter</taxon>
    </lineage>
</organism>
<comment type="caution">
    <text evidence="2">The sequence shown here is derived from an EMBL/GenBank/DDBJ whole genome shotgun (WGS) entry which is preliminary data.</text>
</comment>
<protein>
    <recommendedName>
        <fullName evidence="4">DUF4381 domain-containing protein</fullName>
    </recommendedName>
</protein>
<gene>
    <name evidence="2" type="ORF">AS859_09730</name>
</gene>
<feature type="transmembrane region" description="Helical" evidence="1">
    <location>
        <begin position="23"/>
        <end position="48"/>
    </location>
</feature>
<evidence type="ECO:0000313" key="3">
    <source>
        <dbReference type="Proteomes" id="UP000192599"/>
    </source>
</evidence>
<dbReference type="Proteomes" id="UP000192599">
    <property type="component" value="Unassembled WGS sequence"/>
</dbReference>
<sequence length="131" mass="15490">MNEDVLSKLNDIKELEKIPDNSLFIFSALILLGFIFLLILIFFITKLIKNRKKNPRKIYFKILKNVNFSDSKKSAYTITKYSRLIVSNEREKKLAIELIESLEKYKYKKEVENIDNEVKAKFSIFMDSLDV</sequence>